<sequence>LVPGVGGLWHHINEYDSSIVESDCSEVGGAGGEGLVSTLSGAHLQDGDEDA</sequence>
<dbReference type="AlphaFoldDB" id="A0A0V1KH27"/>
<reference evidence="1 2" key="1">
    <citation type="submission" date="2015-05" db="EMBL/GenBank/DDBJ databases">
        <title>Evolution of Trichinella species and genotypes.</title>
        <authorList>
            <person name="Korhonen P.K."/>
            <person name="Edoardo P."/>
            <person name="Giuseppe L.R."/>
            <person name="Gasser R.B."/>
        </authorList>
    </citation>
    <scope>NUCLEOTIDE SEQUENCE [LARGE SCALE GENOMIC DNA]</scope>
    <source>
        <strain evidence="1">ISS10</strain>
    </source>
</reference>
<proteinExistence type="predicted"/>
<feature type="non-terminal residue" evidence="1">
    <location>
        <position position="51"/>
    </location>
</feature>
<keyword evidence="2" id="KW-1185">Reference proteome</keyword>
<accession>A0A0V1KH27</accession>
<dbReference type="Proteomes" id="UP000054721">
    <property type="component" value="Unassembled WGS sequence"/>
</dbReference>
<organism evidence="1 2">
    <name type="scientific">Trichinella nativa</name>
    <dbReference type="NCBI Taxonomy" id="6335"/>
    <lineage>
        <taxon>Eukaryota</taxon>
        <taxon>Metazoa</taxon>
        <taxon>Ecdysozoa</taxon>
        <taxon>Nematoda</taxon>
        <taxon>Enoplea</taxon>
        <taxon>Dorylaimia</taxon>
        <taxon>Trichinellida</taxon>
        <taxon>Trichinellidae</taxon>
        <taxon>Trichinella</taxon>
    </lineage>
</organism>
<protein>
    <submittedName>
        <fullName evidence="1">Uncharacterized protein</fullName>
    </submittedName>
</protein>
<dbReference type="EMBL" id="JYDW01003257">
    <property type="protein sequence ID" value="KRZ46472.1"/>
    <property type="molecule type" value="Genomic_DNA"/>
</dbReference>
<name>A0A0V1KH27_9BILA</name>
<evidence type="ECO:0000313" key="1">
    <source>
        <dbReference type="EMBL" id="KRZ46472.1"/>
    </source>
</evidence>
<comment type="caution">
    <text evidence="1">The sequence shown here is derived from an EMBL/GenBank/DDBJ whole genome shotgun (WGS) entry which is preliminary data.</text>
</comment>
<gene>
    <name evidence="1" type="ORF">T02_2245</name>
</gene>
<evidence type="ECO:0000313" key="2">
    <source>
        <dbReference type="Proteomes" id="UP000054721"/>
    </source>
</evidence>
<feature type="non-terminal residue" evidence="1">
    <location>
        <position position="1"/>
    </location>
</feature>